<dbReference type="SUPFAM" id="SSF57756">
    <property type="entry name" value="Retrovirus zinc finger-like domains"/>
    <property type="match status" value="1"/>
</dbReference>
<organism evidence="3 4">
    <name type="scientific">Willisornis vidua</name>
    <name type="common">Xingu scale-backed antbird</name>
    <dbReference type="NCBI Taxonomy" id="1566151"/>
    <lineage>
        <taxon>Eukaryota</taxon>
        <taxon>Metazoa</taxon>
        <taxon>Chordata</taxon>
        <taxon>Craniata</taxon>
        <taxon>Vertebrata</taxon>
        <taxon>Euteleostomi</taxon>
        <taxon>Archelosauria</taxon>
        <taxon>Archosauria</taxon>
        <taxon>Dinosauria</taxon>
        <taxon>Saurischia</taxon>
        <taxon>Theropoda</taxon>
        <taxon>Coelurosauria</taxon>
        <taxon>Aves</taxon>
        <taxon>Neognathae</taxon>
        <taxon>Neoaves</taxon>
        <taxon>Telluraves</taxon>
        <taxon>Australaves</taxon>
        <taxon>Passeriformes</taxon>
        <taxon>Thamnophilidae</taxon>
        <taxon>Willisornis</taxon>
    </lineage>
</organism>
<dbReference type="Proteomes" id="UP001145742">
    <property type="component" value="Unassembled WGS sequence"/>
</dbReference>
<evidence type="ECO:0000256" key="1">
    <source>
        <dbReference type="SAM" id="MobiDB-lite"/>
    </source>
</evidence>
<evidence type="ECO:0000259" key="2">
    <source>
        <dbReference type="Pfam" id="PF02093"/>
    </source>
</evidence>
<dbReference type="InterPro" id="IPR050462">
    <property type="entry name" value="Retroviral_Gag-Pol_poly"/>
</dbReference>
<evidence type="ECO:0000313" key="4">
    <source>
        <dbReference type="Proteomes" id="UP001145742"/>
    </source>
</evidence>
<name>A0ABQ9DB68_9PASS</name>
<evidence type="ECO:0000313" key="3">
    <source>
        <dbReference type="EMBL" id="KAJ7415344.1"/>
    </source>
</evidence>
<feature type="domain" description="Core shell protein Gag P30" evidence="2">
    <location>
        <begin position="1"/>
        <end position="38"/>
    </location>
</feature>
<dbReference type="PANTHER" id="PTHR33166">
    <property type="entry name" value="GAG_P30 DOMAIN-CONTAINING PROTEIN"/>
    <property type="match status" value="1"/>
</dbReference>
<feature type="region of interest" description="Disordered" evidence="1">
    <location>
        <begin position="67"/>
        <end position="99"/>
    </location>
</feature>
<gene>
    <name evidence="3" type="ORF">WISP_78668</name>
</gene>
<dbReference type="EMBL" id="WHWB01033955">
    <property type="protein sequence ID" value="KAJ7415344.1"/>
    <property type="molecule type" value="Genomic_DNA"/>
</dbReference>
<dbReference type="Gene3D" id="4.10.60.10">
    <property type="entry name" value="Zinc finger, CCHC-type"/>
    <property type="match status" value="1"/>
</dbReference>
<accession>A0ABQ9DB68</accession>
<dbReference type="InterPro" id="IPR036875">
    <property type="entry name" value="Znf_CCHC_sf"/>
</dbReference>
<feature type="compositionally biased region" description="Basic and acidic residues" evidence="1">
    <location>
        <begin position="77"/>
        <end position="99"/>
    </location>
</feature>
<dbReference type="InterPro" id="IPR003036">
    <property type="entry name" value="Gag_P30"/>
</dbReference>
<proteinExistence type="predicted"/>
<protein>
    <recommendedName>
        <fullName evidence="2">Core shell protein Gag P30 domain-containing protein</fullName>
    </recommendedName>
</protein>
<dbReference type="Pfam" id="PF02093">
    <property type="entry name" value="Gag_p30"/>
    <property type="match status" value="1"/>
</dbReference>
<sequence length="141" mass="17023">MIFVTQSWPDIRRKLEKVENWHEKELSELMKEAQKVYVRRDEERYKNKARVMMAVVREVNRREGAMGKDVLEDEIESKESMGSEKKGSEDRKNRRITDEEVGRLKAEGRCFFCREKKHIRKNCPKMRKEARVYQVQDEIDD</sequence>
<keyword evidence="4" id="KW-1185">Reference proteome</keyword>
<comment type="caution">
    <text evidence="3">The sequence shown here is derived from an EMBL/GenBank/DDBJ whole genome shotgun (WGS) entry which is preliminary data.</text>
</comment>
<reference evidence="3" key="1">
    <citation type="submission" date="2019-10" db="EMBL/GenBank/DDBJ databases">
        <authorList>
            <person name="Soares A.E.R."/>
            <person name="Aleixo A."/>
            <person name="Schneider P."/>
            <person name="Miyaki C.Y."/>
            <person name="Schneider M.P."/>
            <person name="Mello C."/>
            <person name="Vasconcelos A.T.R."/>
        </authorList>
    </citation>
    <scope>NUCLEOTIDE SEQUENCE</scope>
    <source>
        <tissue evidence="3">Muscle</tissue>
    </source>
</reference>